<feature type="compositionally biased region" description="Polar residues" evidence="1">
    <location>
        <begin position="33"/>
        <end position="43"/>
    </location>
</feature>
<proteinExistence type="predicted"/>
<sequence length="406" mass="44853">MAKPKTRGRRSAPAPPPPPTPPPPPAPPANVIDLTSSPDASTTKGGGSGNRTKRAPPSLLDIELDGIEMWTPGQKRRLDEDCCILSADPLSPDVVAATAAAAANDDVAVVAERGKVACRDYPHPRSACAKFPFGTTPHDDHCEQCFCYVCDVPAPCSSWKGEKGHCHASDKDKKWKAWGWPFFTYQSGYCSTKVAKKPPQEKGEMVKIEEEIDAESDDDCCEIDPDEFARKVQLKVSDEVILVAAKGQIKVDANQPEGFGNLLDLSDSDNNLQPHHEYAAGDRMDHPYEIDEDKTTLEKLVDGEDKYRADDLQVDEGDRCREEVIPVKISVKSEPEEHGVIGEEDAYDLLPEINGFSEQLFPDERRVFDEEDDDDVALRDFPHPRHLCAKFPFDKTSHESSCRKAA</sequence>
<name>C7J7G3_ORYSJ</name>
<dbReference type="PANTHER" id="PTHR33443">
    <property type="entry name" value="ZGC:112980"/>
    <property type="match status" value="1"/>
</dbReference>
<reference evidence="3" key="2">
    <citation type="journal article" date="2008" name="Nucleic Acids Res.">
        <title>The rice annotation project database (RAP-DB): 2008 update.</title>
        <authorList>
            <consortium name="The rice annotation project (RAP)"/>
        </authorList>
    </citation>
    <scope>GENOME REANNOTATION</scope>
    <source>
        <strain evidence="3">cv. Nipponbare</strain>
    </source>
</reference>
<evidence type="ECO:0000256" key="1">
    <source>
        <dbReference type="SAM" id="MobiDB-lite"/>
    </source>
</evidence>
<protein>
    <submittedName>
        <fullName evidence="2">Os10g0573200 protein</fullName>
    </submittedName>
</protein>
<dbReference type="PANTHER" id="PTHR33443:SF30">
    <property type="entry name" value="SARCOSINE DEHYDROGENASE-2C PROTEIN"/>
    <property type="match status" value="1"/>
</dbReference>
<dbReference type="KEGG" id="dosa:Os10g0573200"/>
<dbReference type="EMBL" id="AP008216">
    <property type="protein sequence ID" value="BAH95012.1"/>
    <property type="molecule type" value="Genomic_DNA"/>
</dbReference>
<reference evidence="2 3" key="1">
    <citation type="journal article" date="2005" name="Nature">
        <title>The map-based sequence of the rice genome.</title>
        <authorList>
            <consortium name="International rice genome sequencing project (IRGSP)"/>
            <person name="Matsumoto T."/>
            <person name="Wu J."/>
            <person name="Kanamori H."/>
            <person name="Katayose Y."/>
            <person name="Fujisawa M."/>
            <person name="Namiki N."/>
            <person name="Mizuno H."/>
            <person name="Yamamoto K."/>
            <person name="Antonio B.A."/>
            <person name="Baba T."/>
            <person name="Sakata K."/>
            <person name="Nagamura Y."/>
            <person name="Aoki H."/>
            <person name="Arikawa K."/>
            <person name="Arita K."/>
            <person name="Bito T."/>
            <person name="Chiden Y."/>
            <person name="Fujitsuka N."/>
            <person name="Fukunaka R."/>
            <person name="Hamada M."/>
            <person name="Harada C."/>
            <person name="Hayashi A."/>
            <person name="Hijishita S."/>
            <person name="Honda M."/>
            <person name="Hosokawa S."/>
            <person name="Ichikawa Y."/>
            <person name="Idonuma A."/>
            <person name="Iijima M."/>
            <person name="Ikeda M."/>
            <person name="Ikeno M."/>
            <person name="Ito K."/>
            <person name="Ito S."/>
            <person name="Ito T."/>
            <person name="Ito Y."/>
            <person name="Ito Y."/>
            <person name="Iwabuchi A."/>
            <person name="Kamiya K."/>
            <person name="Karasawa W."/>
            <person name="Kurita K."/>
            <person name="Katagiri S."/>
            <person name="Kikuta A."/>
            <person name="Kobayashi H."/>
            <person name="Kobayashi N."/>
            <person name="Machita K."/>
            <person name="Maehara T."/>
            <person name="Masukawa M."/>
            <person name="Mizubayashi T."/>
            <person name="Mukai Y."/>
            <person name="Nagasaki H."/>
            <person name="Nagata Y."/>
            <person name="Naito S."/>
            <person name="Nakashima M."/>
            <person name="Nakama Y."/>
            <person name="Nakamichi Y."/>
            <person name="Nakamura M."/>
            <person name="Meguro A."/>
            <person name="Negishi M."/>
            <person name="Ohta I."/>
            <person name="Ohta T."/>
            <person name="Okamoto M."/>
            <person name="Ono N."/>
            <person name="Saji S."/>
            <person name="Sakaguchi M."/>
            <person name="Sakai K."/>
            <person name="Shibata M."/>
            <person name="Shimokawa T."/>
            <person name="Song J."/>
            <person name="Takazaki Y."/>
            <person name="Terasawa K."/>
            <person name="Tsugane M."/>
            <person name="Tsuji K."/>
            <person name="Ueda S."/>
            <person name="Waki K."/>
            <person name="Yamagata H."/>
            <person name="Yamamoto M."/>
            <person name="Yamamoto S."/>
            <person name="Yamane H."/>
            <person name="Yoshiki S."/>
            <person name="Yoshihara R."/>
            <person name="Yukawa K."/>
            <person name="Zhong H."/>
            <person name="Yano M."/>
            <person name="Yuan Q."/>
            <person name="Ouyang S."/>
            <person name="Liu J."/>
            <person name="Jones K.M."/>
            <person name="Gansberger K."/>
            <person name="Moffat K."/>
            <person name="Hill J."/>
            <person name="Bera J."/>
            <person name="Fadrosh D."/>
            <person name="Jin S."/>
            <person name="Johri S."/>
            <person name="Kim M."/>
            <person name="Overton L."/>
            <person name="Reardon M."/>
            <person name="Tsitrin T."/>
            <person name="Vuong H."/>
            <person name="Weaver B."/>
            <person name="Ciecko A."/>
            <person name="Tallon L."/>
            <person name="Jackson J."/>
            <person name="Pai G."/>
            <person name="Aken S.V."/>
            <person name="Utterback T."/>
            <person name="Reidmuller S."/>
            <person name="Feldblyum T."/>
            <person name="Hsiao J."/>
            <person name="Zismann V."/>
            <person name="Iobst S."/>
            <person name="de Vazeille A.R."/>
            <person name="Buell C.R."/>
            <person name="Ying K."/>
            <person name="Li Y."/>
            <person name="Lu T."/>
            <person name="Huang Y."/>
            <person name="Zhao Q."/>
            <person name="Feng Q."/>
            <person name="Zhang L."/>
            <person name="Zhu J."/>
            <person name="Weng Q."/>
            <person name="Mu J."/>
            <person name="Lu Y."/>
            <person name="Fan D."/>
            <person name="Liu Y."/>
            <person name="Guan J."/>
            <person name="Zhang Y."/>
            <person name="Yu S."/>
            <person name="Liu X."/>
            <person name="Zhang Y."/>
            <person name="Hong G."/>
            <person name="Han B."/>
            <person name="Choisne N."/>
            <person name="Demange N."/>
            <person name="Orjeda G."/>
            <person name="Samain S."/>
            <person name="Cattolico L."/>
            <person name="Pelletier E."/>
            <person name="Couloux A."/>
            <person name="Segurens B."/>
            <person name="Wincker P."/>
            <person name="D'Hont A."/>
            <person name="Scarpelli C."/>
            <person name="Weissenbach J."/>
            <person name="Salanoubat M."/>
            <person name="Quetier F."/>
            <person name="Yu Y."/>
            <person name="Kim H.R."/>
            <person name="Rambo T."/>
            <person name="Currie J."/>
            <person name="Collura K."/>
            <person name="Luo M."/>
            <person name="Yang T."/>
            <person name="Ammiraju J.S.S."/>
            <person name="Engler F."/>
            <person name="Soderlund C."/>
            <person name="Wing R.A."/>
            <person name="Palmer L.E."/>
            <person name="de la Bastide M."/>
            <person name="Spiegel L."/>
            <person name="Nascimento L."/>
            <person name="Zutavern T."/>
            <person name="O'Shaughnessy A."/>
            <person name="Dike S."/>
            <person name="Dedhia N."/>
            <person name="Preston R."/>
            <person name="Balija V."/>
            <person name="McCombie W.R."/>
            <person name="Chow T."/>
            <person name="Chen H."/>
            <person name="Chung M."/>
            <person name="Chen C."/>
            <person name="Shaw J."/>
            <person name="Wu H."/>
            <person name="Hsiao K."/>
            <person name="Chao Y."/>
            <person name="Chu M."/>
            <person name="Cheng C."/>
            <person name="Hour A."/>
            <person name="Lee P."/>
            <person name="Lin S."/>
            <person name="Lin Y."/>
            <person name="Liou J."/>
            <person name="Liu S."/>
            <person name="Hsing Y."/>
            <person name="Raghuvanshi S."/>
            <person name="Mohanty A."/>
            <person name="Bharti A.K."/>
            <person name="Gaur A."/>
            <person name="Gupta V."/>
            <person name="Kumar D."/>
            <person name="Ravi V."/>
            <person name="Vij S."/>
            <person name="Kapur A."/>
            <person name="Khurana P."/>
            <person name="Khurana P."/>
            <person name="Khurana J.P."/>
            <person name="Tyagi A.K."/>
            <person name="Gaikwad K."/>
            <person name="Singh A."/>
            <person name="Dalal V."/>
            <person name="Srivastava S."/>
            <person name="Dixit A."/>
            <person name="Pal A.K."/>
            <person name="Ghazi I.A."/>
            <person name="Yadav M."/>
            <person name="Pandit A."/>
            <person name="Bhargava A."/>
            <person name="Sureshbabu K."/>
            <person name="Batra K."/>
            <person name="Sharma T.R."/>
            <person name="Mohapatra T."/>
            <person name="Singh N.K."/>
            <person name="Messing J."/>
            <person name="Nelson A.B."/>
            <person name="Fuks G."/>
            <person name="Kavchok S."/>
            <person name="Keizer G."/>
            <person name="Linton E."/>
            <person name="Llaca V."/>
            <person name="Song R."/>
            <person name="Tanyolac B."/>
            <person name="Young S."/>
            <person name="Ho-Il K."/>
            <person name="Hahn J.H."/>
            <person name="Sangsakoo G."/>
            <person name="Vanavichit A."/>
            <person name="de Mattos Luiz.A.T."/>
            <person name="Zimmer P.D."/>
            <person name="Malone G."/>
            <person name="Dellagostin O."/>
            <person name="de Oliveira A.C."/>
            <person name="Bevan M."/>
            <person name="Bancroft I."/>
            <person name="Minx P."/>
            <person name="Cordum H."/>
            <person name="Wilson R."/>
            <person name="Cheng Z."/>
            <person name="Jin W."/>
            <person name="Jiang J."/>
            <person name="Leong S.A."/>
            <person name="Iwama H."/>
            <person name="Gojobori T."/>
            <person name="Itoh T."/>
            <person name="Niimura Y."/>
            <person name="Fujii Y."/>
            <person name="Habara T."/>
            <person name="Sakai H."/>
            <person name="Sato Y."/>
            <person name="Wilson G."/>
            <person name="Kumar K."/>
            <person name="McCouch S."/>
            <person name="Juretic N."/>
            <person name="Hoen D."/>
            <person name="Wright S."/>
            <person name="Bruskiewich R."/>
            <person name="Bureau T."/>
            <person name="Miyao A."/>
            <person name="Hirochika H."/>
            <person name="Nishikawa T."/>
            <person name="Kadowaki K."/>
            <person name="Sugiura M."/>
            <person name="Burr B."/>
            <person name="Sasaki T."/>
        </authorList>
    </citation>
    <scope>NUCLEOTIDE SEQUENCE [LARGE SCALE GENOMIC DNA]</scope>
    <source>
        <strain evidence="3">cv. Nipponbare</strain>
    </source>
</reference>
<dbReference type="AlphaFoldDB" id="C7J7G3"/>
<evidence type="ECO:0000313" key="3">
    <source>
        <dbReference type="Proteomes" id="UP000000763"/>
    </source>
</evidence>
<feature type="region of interest" description="Disordered" evidence="1">
    <location>
        <begin position="1"/>
        <end position="57"/>
    </location>
</feature>
<feature type="compositionally biased region" description="Pro residues" evidence="1">
    <location>
        <begin position="13"/>
        <end position="28"/>
    </location>
</feature>
<dbReference type="InterPro" id="IPR053234">
    <property type="entry name" value="RPM1_Interactor"/>
</dbReference>
<organism evidence="2 3">
    <name type="scientific">Oryza sativa subsp. japonica</name>
    <name type="common">Rice</name>
    <dbReference type="NCBI Taxonomy" id="39947"/>
    <lineage>
        <taxon>Eukaryota</taxon>
        <taxon>Viridiplantae</taxon>
        <taxon>Streptophyta</taxon>
        <taxon>Embryophyta</taxon>
        <taxon>Tracheophyta</taxon>
        <taxon>Spermatophyta</taxon>
        <taxon>Magnoliopsida</taxon>
        <taxon>Liliopsida</taxon>
        <taxon>Poales</taxon>
        <taxon>Poaceae</taxon>
        <taxon>BOP clade</taxon>
        <taxon>Oryzoideae</taxon>
        <taxon>Oryzeae</taxon>
        <taxon>Oryzinae</taxon>
        <taxon>Oryza</taxon>
        <taxon>Oryza sativa</taxon>
    </lineage>
</organism>
<evidence type="ECO:0000313" key="2">
    <source>
        <dbReference type="EMBL" id="BAH95012.1"/>
    </source>
</evidence>
<dbReference type="Proteomes" id="UP000000763">
    <property type="component" value="Chromosome 10"/>
</dbReference>
<feature type="compositionally biased region" description="Basic residues" evidence="1">
    <location>
        <begin position="1"/>
        <end position="10"/>
    </location>
</feature>
<accession>C7J7G3</accession>
<gene>
    <name evidence="2" type="ordered locus">Os10g0573200</name>
</gene>